<name>A0A6J5LJS7_9CAUD</name>
<feature type="transmembrane region" description="Helical" evidence="1">
    <location>
        <begin position="104"/>
        <end position="125"/>
    </location>
</feature>
<proteinExistence type="predicted"/>
<evidence type="ECO:0008006" key="3">
    <source>
        <dbReference type="Google" id="ProtNLM"/>
    </source>
</evidence>
<evidence type="ECO:0000313" key="2">
    <source>
        <dbReference type="EMBL" id="CAB4131879.1"/>
    </source>
</evidence>
<keyword evidence="1" id="KW-0472">Membrane</keyword>
<accession>A0A6J5LJS7</accession>
<protein>
    <recommendedName>
        <fullName evidence="3">Holin of 3TMs, for gene-transfer release</fullName>
    </recommendedName>
</protein>
<keyword evidence="1" id="KW-0812">Transmembrane</keyword>
<gene>
    <name evidence="2" type="ORF">UFOVP137_10</name>
</gene>
<organism evidence="2">
    <name type="scientific">uncultured Caudovirales phage</name>
    <dbReference type="NCBI Taxonomy" id="2100421"/>
    <lineage>
        <taxon>Viruses</taxon>
        <taxon>Duplodnaviria</taxon>
        <taxon>Heunggongvirae</taxon>
        <taxon>Uroviricota</taxon>
        <taxon>Caudoviricetes</taxon>
        <taxon>Peduoviridae</taxon>
        <taxon>Maltschvirus</taxon>
        <taxon>Maltschvirus maltsch</taxon>
    </lineage>
</organism>
<keyword evidence="1" id="KW-1133">Transmembrane helix</keyword>
<evidence type="ECO:0000256" key="1">
    <source>
        <dbReference type="SAM" id="Phobius"/>
    </source>
</evidence>
<dbReference type="EMBL" id="LR796255">
    <property type="protein sequence ID" value="CAB4131879.1"/>
    <property type="molecule type" value="Genomic_DNA"/>
</dbReference>
<sequence length="167" mass="19523">MWTIISTIGGYIVALIPRVFDRWQDQSDKDHELQIMRMQMHQQLQLSERGFSPADKAQEIRTDDAQDQSNYMEQMGMIYAQQERMTDKAAQWVKDWTAFTRPGVTYLLVIELFIINMLSMLWIFIHGEKITSIGEFLQIMDVVFDQDEMAMLGTIIAMWFGSRGAKK</sequence>
<reference evidence="2" key="1">
    <citation type="submission" date="2020-04" db="EMBL/GenBank/DDBJ databases">
        <authorList>
            <person name="Chiriac C."/>
            <person name="Salcher M."/>
            <person name="Ghai R."/>
            <person name="Kavagutti S V."/>
        </authorList>
    </citation>
    <scope>NUCLEOTIDE SEQUENCE</scope>
</reference>